<protein>
    <submittedName>
        <fullName evidence="1">Uncharacterized protein, isoform A</fullName>
    </submittedName>
    <submittedName>
        <fullName evidence="2">Uncharacterized protein, isoform B</fullName>
    </submittedName>
</protein>
<reference evidence="2" key="4">
    <citation type="submission" date="2015-11" db="EMBL/GenBank/DDBJ databases">
        <authorList>
            <consortium name="FlyBase"/>
        </authorList>
    </citation>
    <scope>NUCLEOTIDE SEQUENCE</scope>
    <source>
        <strain evidence="2">Tai18E2</strain>
    </source>
</reference>
<dbReference type="EMBL" id="CM000161">
    <property type="protein sequence ID" value="KRK04875.1"/>
    <property type="molecule type" value="Genomic_DNA"/>
</dbReference>
<name>A0A0R1E6T7_DROYA</name>
<evidence type="ECO:0000313" key="2">
    <source>
        <dbReference type="EMBL" id="KRK04875.1"/>
    </source>
</evidence>
<dbReference type="KEGG" id="dya:Dyak_GE27731"/>
<dbReference type="Proteomes" id="UP000002282">
    <property type="component" value="Chromosome 4"/>
</dbReference>
<sequence length="164" mass="18607">MQPLNSSIDKAKHFFVESGILGSVNFKDSHDLIRKTSTIHIDATLKNKIRKTSLGMRSRVFSEKSPLNSFDDTLINLQNEILKISDSLVYGETKIILLRTEIGKLKQELQAIMNDQMNAFDYSDEMITKIIDSTPNLCLFCKPNSFIKGSPSFSSFNKNILKKK</sequence>
<proteinExistence type="predicted"/>
<evidence type="ECO:0000313" key="1">
    <source>
        <dbReference type="EMBL" id="KRK04874.1"/>
    </source>
</evidence>
<dbReference type="AlphaFoldDB" id="A0A0R1E6T7"/>
<accession>A0A0R1E6T7</accession>
<evidence type="ECO:0000313" key="3">
    <source>
        <dbReference type="Proteomes" id="UP000002282"/>
    </source>
</evidence>
<organism evidence="2 3">
    <name type="scientific">Drosophila yakuba</name>
    <name type="common">Fruit fly</name>
    <dbReference type="NCBI Taxonomy" id="7245"/>
    <lineage>
        <taxon>Eukaryota</taxon>
        <taxon>Metazoa</taxon>
        <taxon>Ecdysozoa</taxon>
        <taxon>Arthropoda</taxon>
        <taxon>Hexapoda</taxon>
        <taxon>Insecta</taxon>
        <taxon>Pterygota</taxon>
        <taxon>Neoptera</taxon>
        <taxon>Endopterygota</taxon>
        <taxon>Diptera</taxon>
        <taxon>Brachycera</taxon>
        <taxon>Muscomorpha</taxon>
        <taxon>Ephydroidea</taxon>
        <taxon>Drosophilidae</taxon>
        <taxon>Drosophila</taxon>
        <taxon>Sophophora</taxon>
    </lineage>
</organism>
<keyword evidence="3" id="KW-1185">Reference proteome</keyword>
<reference evidence="2" key="1">
    <citation type="submission" date="2006-01" db="EMBL/GenBank/DDBJ databases">
        <title>The Genome of Drosophila yakuba.</title>
        <authorList>
            <consortium name="The Drosophila yakuba Sequencing Consortium"/>
        </authorList>
    </citation>
    <scope>NUCLEOTIDE SEQUENCE</scope>
    <source>
        <strain evidence="2">Tai18E2</strain>
    </source>
</reference>
<reference evidence="2 3" key="3">
    <citation type="journal article" date="2007" name="PLoS Biol.">
        <title>Principles of genome evolution in the Drosophila melanogaster species group.</title>
        <authorList>
            <person name="Ranz J.M."/>
            <person name="Maurin D."/>
            <person name="Chan Y.S."/>
            <person name="von Grotthuss M."/>
            <person name="Hillier L.W."/>
            <person name="Roote J."/>
            <person name="Ashburner M."/>
            <person name="Bergman C.M."/>
        </authorList>
    </citation>
    <scope>NUCLEOTIDE SEQUENCE [LARGE SCALE GENOMIC DNA]</scope>
    <source>
        <strain evidence="2">Tai18E2</strain>
        <strain evidence="3">Tai18E2 / Tucson 14021-0261.01</strain>
    </source>
</reference>
<dbReference type="OrthoDB" id="7858424at2759"/>
<reference evidence="2 3" key="2">
    <citation type="journal article" date="2007" name="Nature">
        <title>Evolution of genes and genomes on the Drosophila phylogeny.</title>
        <authorList>
            <consortium name="Drosophila 12 Genomes Consortium"/>
            <person name="Clark A.G."/>
            <person name="Eisen M.B."/>
            <person name="Smith D.R."/>
            <person name="Bergman C.M."/>
            <person name="Oliver B."/>
            <person name="Markow T.A."/>
            <person name="Kaufman T.C."/>
            <person name="Kellis M."/>
            <person name="Gelbart W."/>
            <person name="Iyer V.N."/>
            <person name="Pollard D.A."/>
            <person name="Sackton T.B."/>
            <person name="Larracuente A.M."/>
            <person name="Singh N.D."/>
            <person name="Abad J.P."/>
            <person name="Abt D.N."/>
            <person name="Adryan B."/>
            <person name="Aguade M."/>
            <person name="Akashi H."/>
            <person name="Anderson W.W."/>
            <person name="Aquadro C.F."/>
            <person name="Ardell D.H."/>
            <person name="Arguello R."/>
            <person name="Artieri C.G."/>
            <person name="Barbash D.A."/>
            <person name="Barker D."/>
            <person name="Barsanti P."/>
            <person name="Batterham P."/>
            <person name="Batzoglou S."/>
            <person name="Begun D."/>
            <person name="Bhutkar A."/>
            <person name="Blanco E."/>
            <person name="Bosak S.A."/>
            <person name="Bradley R.K."/>
            <person name="Brand A.D."/>
            <person name="Brent M.R."/>
            <person name="Brooks A.N."/>
            <person name="Brown R.H."/>
            <person name="Butlin R.K."/>
            <person name="Caggese C."/>
            <person name="Calvi B.R."/>
            <person name="Bernardo de Carvalho A."/>
            <person name="Caspi A."/>
            <person name="Castrezana S."/>
            <person name="Celniker S.E."/>
            <person name="Chang J.L."/>
            <person name="Chapple C."/>
            <person name="Chatterji S."/>
            <person name="Chinwalla A."/>
            <person name="Civetta A."/>
            <person name="Clifton S.W."/>
            <person name="Comeron J.M."/>
            <person name="Costello J.C."/>
            <person name="Coyne J.A."/>
            <person name="Daub J."/>
            <person name="David R.G."/>
            <person name="Delcher A.L."/>
            <person name="Delehaunty K."/>
            <person name="Do C.B."/>
            <person name="Ebling H."/>
            <person name="Edwards K."/>
            <person name="Eickbush T."/>
            <person name="Evans J.D."/>
            <person name="Filipski A."/>
            <person name="Findeiss S."/>
            <person name="Freyhult E."/>
            <person name="Fulton L."/>
            <person name="Fulton R."/>
            <person name="Garcia A.C."/>
            <person name="Gardiner A."/>
            <person name="Garfield D.A."/>
            <person name="Garvin B.E."/>
            <person name="Gibson G."/>
            <person name="Gilbert D."/>
            <person name="Gnerre S."/>
            <person name="Godfrey J."/>
            <person name="Good R."/>
            <person name="Gotea V."/>
            <person name="Gravely B."/>
            <person name="Greenberg A.J."/>
            <person name="Griffiths-Jones S."/>
            <person name="Gross S."/>
            <person name="Guigo R."/>
            <person name="Gustafson E.A."/>
            <person name="Haerty W."/>
            <person name="Hahn M.W."/>
            <person name="Halligan D.L."/>
            <person name="Halpern A.L."/>
            <person name="Halter G.M."/>
            <person name="Han M.V."/>
            <person name="Heger A."/>
            <person name="Hillier L."/>
            <person name="Hinrichs A.S."/>
            <person name="Holmes I."/>
            <person name="Hoskins R.A."/>
            <person name="Hubisz M.J."/>
            <person name="Hultmark D."/>
            <person name="Huntley M.A."/>
            <person name="Jaffe D.B."/>
            <person name="Jagadeeshan S."/>
            <person name="Jeck W.R."/>
            <person name="Johnson J."/>
            <person name="Jones C.D."/>
            <person name="Jordan W.C."/>
            <person name="Karpen G.H."/>
            <person name="Kataoka E."/>
            <person name="Keightley P.D."/>
            <person name="Kheradpour P."/>
            <person name="Kirkness E.F."/>
            <person name="Koerich L.B."/>
            <person name="Kristiansen K."/>
            <person name="Kudrna D."/>
            <person name="Kulathinal R.J."/>
            <person name="Kumar S."/>
            <person name="Kwok R."/>
            <person name="Lander E."/>
            <person name="Langley C.H."/>
            <person name="Lapoint R."/>
            <person name="Lazzaro B.P."/>
            <person name="Lee S.J."/>
            <person name="Levesque L."/>
            <person name="Li R."/>
            <person name="Lin C.F."/>
            <person name="Lin M.F."/>
            <person name="Lindblad-Toh K."/>
            <person name="Llopart A."/>
            <person name="Long M."/>
            <person name="Low L."/>
            <person name="Lozovsky E."/>
            <person name="Lu J."/>
            <person name="Luo M."/>
            <person name="Machado C.A."/>
            <person name="Makalowski W."/>
            <person name="Marzo M."/>
            <person name="Matsuda M."/>
            <person name="Matzkin L."/>
            <person name="McAllister B."/>
            <person name="McBride C.S."/>
            <person name="McKernan B."/>
            <person name="McKernan K."/>
            <person name="Mendez-Lago M."/>
            <person name="Minx P."/>
            <person name="Mollenhauer M.U."/>
            <person name="Montooth K."/>
            <person name="Mount S.M."/>
            <person name="Mu X."/>
            <person name="Myers E."/>
            <person name="Negre B."/>
            <person name="Newfeld S."/>
            <person name="Nielsen R."/>
            <person name="Noor M.A."/>
            <person name="O'Grady P."/>
            <person name="Pachter L."/>
            <person name="Papaceit M."/>
            <person name="Parisi M.J."/>
            <person name="Parisi M."/>
            <person name="Parts L."/>
            <person name="Pedersen J.S."/>
            <person name="Pesole G."/>
            <person name="Phillippy A.M."/>
            <person name="Ponting C.P."/>
            <person name="Pop M."/>
            <person name="Porcelli D."/>
            <person name="Powell J.R."/>
            <person name="Prohaska S."/>
            <person name="Pruitt K."/>
            <person name="Puig M."/>
            <person name="Quesneville H."/>
            <person name="Ram K.R."/>
            <person name="Rand D."/>
            <person name="Rasmussen M.D."/>
            <person name="Reed L.K."/>
            <person name="Reenan R."/>
            <person name="Reily A."/>
            <person name="Remington K.A."/>
            <person name="Rieger T.T."/>
            <person name="Ritchie M.G."/>
            <person name="Robin C."/>
            <person name="Rogers Y.H."/>
            <person name="Rohde C."/>
            <person name="Rozas J."/>
            <person name="Rubenfield M.J."/>
            <person name="Ruiz A."/>
            <person name="Russo S."/>
            <person name="Salzberg S.L."/>
            <person name="Sanchez-Gracia A."/>
            <person name="Saranga D.J."/>
            <person name="Sato H."/>
            <person name="Schaeffer S.W."/>
            <person name="Schatz M.C."/>
            <person name="Schlenke T."/>
            <person name="Schwartz R."/>
            <person name="Segarra C."/>
            <person name="Singh R.S."/>
            <person name="Sirot L."/>
            <person name="Sirota M."/>
            <person name="Sisneros N.B."/>
            <person name="Smith C.D."/>
            <person name="Smith T.F."/>
            <person name="Spieth J."/>
            <person name="Stage D.E."/>
            <person name="Stark A."/>
            <person name="Stephan W."/>
            <person name="Strausberg R.L."/>
            <person name="Strempel S."/>
            <person name="Sturgill D."/>
            <person name="Sutton G."/>
            <person name="Sutton G.G."/>
            <person name="Tao W."/>
            <person name="Teichmann S."/>
            <person name="Tobari Y.N."/>
            <person name="Tomimura Y."/>
            <person name="Tsolas J.M."/>
            <person name="Valente V.L."/>
            <person name="Venter E."/>
            <person name="Venter J.C."/>
            <person name="Vicario S."/>
            <person name="Vieira F.G."/>
            <person name="Vilella A.J."/>
            <person name="Villasante A."/>
            <person name="Walenz B."/>
            <person name="Wang J."/>
            <person name="Wasserman M."/>
            <person name="Watts T."/>
            <person name="Wilson D."/>
            <person name="Wilson R.K."/>
            <person name="Wing R.A."/>
            <person name="Wolfner M.F."/>
            <person name="Wong A."/>
            <person name="Wong G.K."/>
            <person name="Wu C.I."/>
            <person name="Wu G."/>
            <person name="Yamamoto D."/>
            <person name="Yang H.P."/>
            <person name="Yang S.P."/>
            <person name="Yorke J.A."/>
            <person name="Yoshida K."/>
            <person name="Zdobnov E."/>
            <person name="Zhang P."/>
            <person name="Zhang Y."/>
            <person name="Zimin A.V."/>
            <person name="Baldwin J."/>
            <person name="Abdouelleil A."/>
            <person name="Abdulkadir J."/>
            <person name="Abebe A."/>
            <person name="Abera B."/>
            <person name="Abreu J."/>
            <person name="Acer S.C."/>
            <person name="Aftuck L."/>
            <person name="Alexander A."/>
            <person name="An P."/>
            <person name="Anderson E."/>
            <person name="Anderson S."/>
            <person name="Arachi H."/>
            <person name="Azer M."/>
            <person name="Bachantsang P."/>
            <person name="Barry A."/>
            <person name="Bayul T."/>
            <person name="Berlin A."/>
            <person name="Bessette D."/>
            <person name="Bloom T."/>
            <person name="Blye J."/>
            <person name="Boguslavskiy L."/>
            <person name="Bonnet C."/>
            <person name="Boukhgalter B."/>
            <person name="Bourzgui I."/>
            <person name="Brown A."/>
            <person name="Cahill P."/>
            <person name="Channer S."/>
            <person name="Cheshatsang Y."/>
            <person name="Chuda L."/>
            <person name="Citroen M."/>
            <person name="Collymore A."/>
            <person name="Cooke P."/>
            <person name="Costello M."/>
            <person name="D'Aco K."/>
            <person name="Daza R."/>
            <person name="De Haan G."/>
            <person name="DeGray S."/>
            <person name="DeMaso C."/>
            <person name="Dhargay N."/>
            <person name="Dooley K."/>
            <person name="Dooley E."/>
            <person name="Doricent M."/>
            <person name="Dorje P."/>
            <person name="Dorjee K."/>
            <person name="Dupes A."/>
            <person name="Elong R."/>
            <person name="Falk J."/>
            <person name="Farina A."/>
            <person name="Faro S."/>
            <person name="Ferguson D."/>
            <person name="Fisher S."/>
            <person name="Foley C.D."/>
            <person name="Franke A."/>
            <person name="Friedrich D."/>
            <person name="Gadbois L."/>
            <person name="Gearin G."/>
            <person name="Gearin C.R."/>
            <person name="Giannoukos G."/>
            <person name="Goode T."/>
            <person name="Graham J."/>
            <person name="Grandbois E."/>
            <person name="Grewal S."/>
            <person name="Gyaltsen K."/>
            <person name="Hafez N."/>
            <person name="Hagos B."/>
            <person name="Hall J."/>
            <person name="Henson C."/>
            <person name="Hollinger A."/>
            <person name="Honan T."/>
            <person name="Huard M.D."/>
            <person name="Hughes L."/>
            <person name="Hurhula B."/>
            <person name="Husby M.E."/>
            <person name="Kamat A."/>
            <person name="Kanga B."/>
            <person name="Kashin S."/>
            <person name="Khazanovich D."/>
            <person name="Kisner P."/>
            <person name="Lance K."/>
            <person name="Lara M."/>
            <person name="Lee W."/>
            <person name="Lennon N."/>
            <person name="Letendre F."/>
            <person name="LeVine R."/>
            <person name="Lipovsky A."/>
            <person name="Liu X."/>
            <person name="Liu J."/>
            <person name="Liu S."/>
            <person name="Lokyitsang T."/>
            <person name="Lokyitsang Y."/>
            <person name="Lubonja R."/>
            <person name="Lui A."/>
            <person name="MacDonald P."/>
            <person name="Magnisalis V."/>
            <person name="Maru K."/>
            <person name="Matthews C."/>
            <person name="McCusker W."/>
            <person name="McDonough S."/>
            <person name="Mehta T."/>
            <person name="Meldrim J."/>
            <person name="Meneus L."/>
            <person name="Mihai O."/>
            <person name="Mihalev A."/>
            <person name="Mihova T."/>
            <person name="Mittelman R."/>
            <person name="Mlenga V."/>
            <person name="Montmayeur A."/>
            <person name="Mulrain L."/>
            <person name="Navidi A."/>
            <person name="Naylor J."/>
            <person name="Negash T."/>
            <person name="Nguyen T."/>
            <person name="Nguyen N."/>
            <person name="Nicol R."/>
            <person name="Norbu C."/>
            <person name="Norbu N."/>
            <person name="Novod N."/>
            <person name="O'Neill B."/>
            <person name="Osman S."/>
            <person name="Markiewicz E."/>
            <person name="Oyono O.L."/>
            <person name="Patti C."/>
            <person name="Phunkhang P."/>
            <person name="Pierre F."/>
            <person name="Priest M."/>
            <person name="Raghuraman S."/>
            <person name="Rege F."/>
            <person name="Reyes R."/>
            <person name="Rise C."/>
            <person name="Rogov P."/>
            <person name="Ross K."/>
            <person name="Ryan E."/>
            <person name="Settipalli S."/>
            <person name="Shea T."/>
            <person name="Sherpa N."/>
            <person name="Shi L."/>
            <person name="Shih D."/>
            <person name="Sparrow T."/>
            <person name="Spaulding J."/>
            <person name="Stalker J."/>
            <person name="Stange-Thomann N."/>
            <person name="Stavropoulos S."/>
            <person name="Stone C."/>
            <person name="Strader C."/>
            <person name="Tesfaye S."/>
            <person name="Thomson T."/>
            <person name="Thoulutsang Y."/>
            <person name="Thoulutsang D."/>
            <person name="Topham K."/>
            <person name="Topping I."/>
            <person name="Tsamla T."/>
            <person name="Vassiliev H."/>
            <person name="Vo A."/>
            <person name="Wangchuk T."/>
            <person name="Wangdi T."/>
            <person name="Weiand M."/>
            <person name="Wilkinson J."/>
            <person name="Wilson A."/>
            <person name="Yadav S."/>
            <person name="Young G."/>
            <person name="Yu Q."/>
            <person name="Zembek L."/>
            <person name="Zhong D."/>
            <person name="Zimmer A."/>
            <person name="Zwirko Z."/>
            <person name="Jaffe D.B."/>
            <person name="Alvarez P."/>
            <person name="Brockman W."/>
            <person name="Butler J."/>
            <person name="Chin C."/>
            <person name="Gnerre S."/>
            <person name="Grabherr M."/>
            <person name="Kleber M."/>
            <person name="Mauceli E."/>
            <person name="MacCallum I."/>
        </authorList>
    </citation>
    <scope>NUCLEOTIDE SEQUENCE [LARGE SCALE GENOMIC DNA]</scope>
    <source>
        <strain evidence="2">Tai18E2</strain>
        <strain evidence="3">Tai18E2 / Tucson 14021-0261.01</strain>
    </source>
</reference>
<gene>
    <name evidence="2" type="primary">Dyak\GE27731</name>
    <name evidence="2" type="ORF">Dyak_GE27731</name>
</gene>
<dbReference type="EMBL" id="CM000161">
    <property type="protein sequence ID" value="KRK04874.1"/>
    <property type="molecule type" value="Genomic_DNA"/>
</dbReference>